<dbReference type="InterPro" id="IPR037359">
    <property type="entry name" value="NST/OST"/>
</dbReference>
<feature type="domain" description="Sulfotransferase" evidence="4">
    <location>
        <begin position="50"/>
        <end position="278"/>
    </location>
</feature>
<gene>
    <name evidence="5" type="ORF">CVLEPA_LOCUS28009</name>
</gene>
<evidence type="ECO:0000259" key="4">
    <source>
        <dbReference type="Pfam" id="PF00685"/>
    </source>
</evidence>
<evidence type="ECO:0000256" key="2">
    <source>
        <dbReference type="ARBA" id="ARBA00023180"/>
    </source>
</evidence>
<dbReference type="InterPro" id="IPR000863">
    <property type="entry name" value="Sulfotransferase_dom"/>
</dbReference>
<dbReference type="SUPFAM" id="SSF52540">
    <property type="entry name" value="P-loop containing nucleoside triphosphate hydrolases"/>
    <property type="match status" value="1"/>
</dbReference>
<dbReference type="PANTHER" id="PTHR10605">
    <property type="entry name" value="HEPARAN SULFATE SULFOTRANSFERASE"/>
    <property type="match status" value="1"/>
</dbReference>
<dbReference type="PANTHER" id="PTHR10605:SF72">
    <property type="entry name" value="HEPARAN SULFATE 3-O SULFOTRANSFERASE-B, ISOFORM A"/>
    <property type="match status" value="1"/>
</dbReference>
<evidence type="ECO:0000313" key="6">
    <source>
        <dbReference type="Proteomes" id="UP001642483"/>
    </source>
</evidence>
<keyword evidence="6" id="KW-1185">Reference proteome</keyword>
<comment type="similarity">
    <text evidence="3">Belongs to the sulfotransferase 1 family.</text>
</comment>
<dbReference type="InterPro" id="IPR027417">
    <property type="entry name" value="P-loop_NTPase"/>
</dbReference>
<dbReference type="Pfam" id="PF00685">
    <property type="entry name" value="Sulfotransfer_1"/>
    <property type="match status" value="1"/>
</dbReference>
<dbReference type="EMBL" id="CAWYQH010000141">
    <property type="protein sequence ID" value="CAK8694655.1"/>
    <property type="molecule type" value="Genomic_DNA"/>
</dbReference>
<keyword evidence="2" id="KW-0325">Glycoprotein</keyword>
<comment type="caution">
    <text evidence="5">The sequence shown here is derived from an EMBL/GenBank/DDBJ whole genome shotgun (WGS) entry which is preliminary data.</text>
</comment>
<protein>
    <recommendedName>
        <fullName evidence="3">Sulfotransferase</fullName>
        <ecNumber evidence="3">2.8.2.-</ecNumber>
    </recommendedName>
</protein>
<name>A0ABP0GSF8_CLALP</name>
<evidence type="ECO:0000256" key="3">
    <source>
        <dbReference type="RuleBase" id="RU361155"/>
    </source>
</evidence>
<evidence type="ECO:0000313" key="5">
    <source>
        <dbReference type="EMBL" id="CAK8694655.1"/>
    </source>
</evidence>
<dbReference type="Gene3D" id="3.40.50.300">
    <property type="entry name" value="P-loop containing nucleotide triphosphate hydrolases"/>
    <property type="match status" value="1"/>
</dbReference>
<evidence type="ECO:0000256" key="1">
    <source>
        <dbReference type="ARBA" id="ARBA00022679"/>
    </source>
</evidence>
<dbReference type="EC" id="2.8.2.-" evidence="3"/>
<reference evidence="5 6" key="1">
    <citation type="submission" date="2024-02" db="EMBL/GenBank/DDBJ databases">
        <authorList>
            <person name="Daric V."/>
            <person name="Darras S."/>
        </authorList>
    </citation>
    <scope>NUCLEOTIDE SEQUENCE [LARGE SCALE GENOMIC DNA]</scope>
</reference>
<sequence length="360" mass="42419">MVTWSAKPYTHAEAKMSMDLRKKLEERERIKKNFFDYKQSNKEKEIKRLPDIIGIGVKKCGTGSLLEFLLLNPAVRPPNQGKRETIVGETFFFNKKFDLGIGYYKNLFPYVNDREKIIEKTPSYFMYPPSELPERIYNILPEAKLLLMVCDPTPRVFSDYIHQTIRYQLHNDKSLAKYETFEEYIDHYLPKMKNLTKSWLTSSTMDSDQELEKMLSSFMITDRAALLLSTGLYFFHIQRWLRIYNASNLMIIDGEEFLRSPGPVLEKIQEFIGVPKLVLHEEFMKNPETNFFCYRPLSESQLNNNVETIFDDFRCPGENKGRTRNGAKPMPEAISLQLRNFYRPFNKAFFKKIGCDFGWQ</sequence>
<keyword evidence="1 3" id="KW-0808">Transferase</keyword>
<dbReference type="Proteomes" id="UP001642483">
    <property type="component" value="Unassembled WGS sequence"/>
</dbReference>
<proteinExistence type="inferred from homology"/>
<accession>A0ABP0GSF8</accession>
<organism evidence="5 6">
    <name type="scientific">Clavelina lepadiformis</name>
    <name type="common">Light-bulb sea squirt</name>
    <name type="synonym">Ascidia lepadiformis</name>
    <dbReference type="NCBI Taxonomy" id="159417"/>
    <lineage>
        <taxon>Eukaryota</taxon>
        <taxon>Metazoa</taxon>
        <taxon>Chordata</taxon>
        <taxon>Tunicata</taxon>
        <taxon>Ascidiacea</taxon>
        <taxon>Aplousobranchia</taxon>
        <taxon>Clavelinidae</taxon>
        <taxon>Clavelina</taxon>
    </lineage>
</organism>